<name>A0A1R0XTL8_9BACL</name>
<gene>
    <name evidence="2" type="ORF">BSK52_19415</name>
</gene>
<evidence type="ECO:0000313" key="2">
    <source>
        <dbReference type="EMBL" id="OMD38425.1"/>
    </source>
</evidence>
<organism evidence="2 3">
    <name type="scientific">Paenibacillus odorifer</name>
    <dbReference type="NCBI Taxonomy" id="189426"/>
    <lineage>
        <taxon>Bacteria</taxon>
        <taxon>Bacillati</taxon>
        <taxon>Bacillota</taxon>
        <taxon>Bacilli</taxon>
        <taxon>Bacillales</taxon>
        <taxon>Paenibacillaceae</taxon>
        <taxon>Paenibacillus</taxon>
    </lineage>
</organism>
<dbReference type="GO" id="GO:0050135">
    <property type="term" value="F:NADP+ nucleosidase activity"/>
    <property type="evidence" value="ECO:0007669"/>
    <property type="project" value="InterPro"/>
</dbReference>
<dbReference type="Pfam" id="PF10137">
    <property type="entry name" value="CAP12-PCTIR_TIR"/>
    <property type="match status" value="1"/>
</dbReference>
<dbReference type="OrthoDB" id="5497289at2"/>
<dbReference type="InterPro" id="IPR035897">
    <property type="entry name" value="Toll_tir_struct_dom_sf"/>
</dbReference>
<protein>
    <submittedName>
        <fullName evidence="2">Nucleotide-binding protein</fullName>
    </submittedName>
</protein>
<reference evidence="2 3" key="1">
    <citation type="submission" date="2016-10" db="EMBL/GenBank/DDBJ databases">
        <title>Paenibacillus species isolates.</title>
        <authorList>
            <person name="Beno S.M."/>
        </authorList>
    </citation>
    <scope>NUCLEOTIDE SEQUENCE [LARGE SCALE GENOMIC DNA]</scope>
    <source>
        <strain evidence="2 3">FSL H7-0710</strain>
    </source>
</reference>
<feature type="domain" description="CD-NTase-associated protein 12/Pycsar effector protein TIR" evidence="1">
    <location>
        <begin position="10"/>
        <end position="141"/>
    </location>
</feature>
<dbReference type="EMBL" id="MPTC01000018">
    <property type="protein sequence ID" value="OMD38425.1"/>
    <property type="molecule type" value="Genomic_DNA"/>
</dbReference>
<proteinExistence type="predicted"/>
<evidence type="ECO:0000313" key="3">
    <source>
        <dbReference type="Proteomes" id="UP000187439"/>
    </source>
</evidence>
<dbReference type="AlphaFoldDB" id="A0A1R0XTL8"/>
<sequence length="340" mass="38798">MKETAVTKPKLFIGSSRESIRYARAIHEQLKRDAEVHPWYANAFRANEYTMEALERNLDESDFAVFVFSPDDVAKIRGKFYYVTRDNTGFEMGLFWARLRRSRVFCLVPDQVTARDDLIPGENVEEYHLLSDLSGITSLEYEVHHDNPTAAVDVSCGKIIDSIQERGRFRDPVKDLEQLKIELRRKESILHFFWQYNSNVTISENGEKYHALSEAIRNSFLPPKHCRVIGAAIWQAQEQETLVQVGGNVGRGHSYPLSVTRGNEKRPSVVDAFLSSKWTFFQRTEVAEVYILCYPLGKKHVLSVHFSGSDGLSADDLKAVVGHNQDLFRTINHLVGEDSA</sequence>
<dbReference type="Proteomes" id="UP000187439">
    <property type="component" value="Unassembled WGS sequence"/>
</dbReference>
<comment type="caution">
    <text evidence="2">The sequence shown here is derived from an EMBL/GenBank/DDBJ whole genome shotgun (WGS) entry which is preliminary data.</text>
</comment>
<accession>A0A1R0XTL8</accession>
<dbReference type="Gene3D" id="3.40.50.10140">
    <property type="entry name" value="Toll/interleukin-1 receptor homology (TIR) domain"/>
    <property type="match status" value="1"/>
</dbReference>
<evidence type="ECO:0000259" key="1">
    <source>
        <dbReference type="Pfam" id="PF10137"/>
    </source>
</evidence>
<dbReference type="InterPro" id="IPR019302">
    <property type="entry name" value="CAP12/PCTIR_TIR_dom"/>
</dbReference>